<evidence type="ECO:0008006" key="4">
    <source>
        <dbReference type="Google" id="ProtNLM"/>
    </source>
</evidence>
<reference evidence="2" key="1">
    <citation type="journal article" date="2015" name="Int. J. Syst. Evol. Microbiol.">
        <title>Rhizobium oryzicola sp. nov., potential plant-growth-promoting endophytic bacteria isolated from rice roots.</title>
        <authorList>
            <person name="Zhang X.X."/>
            <person name="Gao J.S."/>
            <person name="Cao Y.H."/>
            <person name="Sheirdil R.A."/>
            <person name="Wang X.C."/>
            <person name="Zhang L."/>
        </authorList>
    </citation>
    <scope>NUCLEOTIDE SEQUENCE</scope>
    <source>
        <strain evidence="2">05753</strain>
    </source>
</reference>
<feature type="transmembrane region" description="Helical" evidence="1">
    <location>
        <begin position="38"/>
        <end position="58"/>
    </location>
</feature>
<name>A0ABT8SX47_9HYPH</name>
<gene>
    <name evidence="2" type="ORF">Q2T52_11745</name>
</gene>
<organism evidence="2 3">
    <name type="scientific">Rhizobium oryzicola</name>
    <dbReference type="NCBI Taxonomy" id="1232668"/>
    <lineage>
        <taxon>Bacteria</taxon>
        <taxon>Pseudomonadati</taxon>
        <taxon>Pseudomonadota</taxon>
        <taxon>Alphaproteobacteria</taxon>
        <taxon>Hyphomicrobiales</taxon>
        <taxon>Rhizobiaceae</taxon>
        <taxon>Rhizobium/Agrobacterium group</taxon>
        <taxon>Rhizobium</taxon>
    </lineage>
</organism>
<feature type="transmembrane region" description="Helical" evidence="1">
    <location>
        <begin position="64"/>
        <end position="81"/>
    </location>
</feature>
<evidence type="ECO:0000256" key="1">
    <source>
        <dbReference type="SAM" id="Phobius"/>
    </source>
</evidence>
<proteinExistence type="predicted"/>
<accession>A0ABT8SX47</accession>
<dbReference type="Proteomes" id="UP001169006">
    <property type="component" value="Unassembled WGS sequence"/>
</dbReference>
<sequence length="169" mass="18317">MSAVLVLTLFHVLISLVAVVAGVVLIRRLIENGDDRILAQWFLVTIAVTLVTGFLFPFNGITPAINVGILCTVILMVTLYARYRGRLAGFWRPVYVAGVTLLMFFNTLVLIIQSFQKIGPLHALAPLGNEPAILACQVILLLVSLAAGIFAVWRFRPSLSVPGATFPSA</sequence>
<keyword evidence="1" id="KW-1133">Transmembrane helix</keyword>
<comment type="caution">
    <text evidence="2">The sequence shown here is derived from an EMBL/GenBank/DDBJ whole genome shotgun (WGS) entry which is preliminary data.</text>
</comment>
<keyword evidence="1" id="KW-0472">Membrane</keyword>
<evidence type="ECO:0000313" key="3">
    <source>
        <dbReference type="Proteomes" id="UP001169006"/>
    </source>
</evidence>
<evidence type="ECO:0000313" key="2">
    <source>
        <dbReference type="EMBL" id="MDO1582754.1"/>
    </source>
</evidence>
<dbReference type="EMBL" id="JAUKWQ010000003">
    <property type="protein sequence ID" value="MDO1582754.1"/>
    <property type="molecule type" value="Genomic_DNA"/>
</dbReference>
<feature type="transmembrane region" description="Helical" evidence="1">
    <location>
        <begin position="132"/>
        <end position="153"/>
    </location>
</feature>
<keyword evidence="1" id="KW-0812">Transmembrane</keyword>
<feature type="transmembrane region" description="Helical" evidence="1">
    <location>
        <begin position="93"/>
        <end position="112"/>
    </location>
</feature>
<protein>
    <recommendedName>
        <fullName evidence="4">DUF2306 domain-containing protein</fullName>
    </recommendedName>
</protein>
<keyword evidence="3" id="KW-1185">Reference proteome</keyword>
<feature type="transmembrane region" description="Helical" evidence="1">
    <location>
        <begin position="6"/>
        <end position="26"/>
    </location>
</feature>
<reference evidence="2" key="2">
    <citation type="submission" date="2023-07" db="EMBL/GenBank/DDBJ databases">
        <authorList>
            <person name="Sun H."/>
        </authorList>
    </citation>
    <scope>NUCLEOTIDE SEQUENCE</scope>
    <source>
        <strain evidence="2">05753</strain>
    </source>
</reference>
<dbReference type="RefSeq" id="WP_302076926.1">
    <property type="nucleotide sequence ID" value="NZ_JAUKWQ010000003.1"/>
</dbReference>